<accession>A0A238JBJ4</accession>
<dbReference type="Proteomes" id="UP000225972">
    <property type="component" value="Unassembled WGS sequence"/>
</dbReference>
<dbReference type="AlphaFoldDB" id="A0A238JBJ4"/>
<evidence type="ECO:0000313" key="1">
    <source>
        <dbReference type="EMBL" id="SMX27969.1"/>
    </source>
</evidence>
<evidence type="ECO:0000313" key="2">
    <source>
        <dbReference type="Proteomes" id="UP000225972"/>
    </source>
</evidence>
<organism evidence="1 2">
    <name type="scientific">Pelagimonas phthalicica</name>
    <dbReference type="NCBI Taxonomy" id="1037362"/>
    <lineage>
        <taxon>Bacteria</taxon>
        <taxon>Pseudomonadati</taxon>
        <taxon>Pseudomonadota</taxon>
        <taxon>Alphaproteobacteria</taxon>
        <taxon>Rhodobacterales</taxon>
        <taxon>Roseobacteraceae</taxon>
        <taxon>Pelagimonas</taxon>
    </lineage>
</organism>
<gene>
    <name evidence="1" type="ORF">TRP8649_02081</name>
</gene>
<keyword evidence="2" id="KW-1185">Reference proteome</keyword>
<name>A0A238JBJ4_9RHOB</name>
<dbReference type="RefSeq" id="WP_099244990.1">
    <property type="nucleotide sequence ID" value="NZ_FXXP01000002.1"/>
</dbReference>
<protein>
    <submittedName>
        <fullName evidence="1">Uncharacterized protein</fullName>
    </submittedName>
</protein>
<dbReference type="EMBL" id="FXXP01000002">
    <property type="protein sequence ID" value="SMX27969.1"/>
    <property type="molecule type" value="Genomic_DNA"/>
</dbReference>
<dbReference type="OrthoDB" id="9787127at2"/>
<proteinExistence type="predicted"/>
<reference evidence="2" key="1">
    <citation type="submission" date="2017-05" db="EMBL/GenBank/DDBJ databases">
        <authorList>
            <person name="Rodrigo-Torres L."/>
            <person name="Arahal R. D."/>
            <person name="Lucena T."/>
        </authorList>
    </citation>
    <scope>NUCLEOTIDE SEQUENCE [LARGE SCALE GENOMIC DNA]</scope>
    <source>
        <strain evidence="2">CECT 8649</strain>
    </source>
</reference>
<sequence>MADSIEKRFGSAMENIYFRAKEETGYQASRYLQMVHERGGIETARFLLAQPGVSDGFAVLWEKQRLDLTVEALVLEPEWQGLFTEGEKAIAKRRLGK</sequence>